<reference evidence="2" key="2">
    <citation type="journal article" date="2024" name="Antonie Van Leeuwenhoek">
        <title>Roseihalotalea indica gen. nov., sp. nov., a halophilic Bacteroidetes from mesopelagic Southwest Indian Ocean with higher carbohydrate metabolic potential.</title>
        <authorList>
            <person name="Chen B."/>
            <person name="Zhang M."/>
            <person name="Lin D."/>
            <person name="Ye J."/>
            <person name="Tang K."/>
        </authorList>
    </citation>
    <scope>NUCLEOTIDE SEQUENCE</scope>
    <source>
        <strain evidence="2">TK19036</strain>
    </source>
</reference>
<feature type="domain" description="Endonuclease GajA/Old nuclease/RecF-like AAA" evidence="1">
    <location>
        <begin position="1"/>
        <end position="172"/>
    </location>
</feature>
<dbReference type="InterPro" id="IPR027417">
    <property type="entry name" value="P-loop_NTPase"/>
</dbReference>
<dbReference type="EMBL" id="CP120682">
    <property type="protein sequence ID" value="WKN39206.1"/>
    <property type="molecule type" value="Genomic_DNA"/>
</dbReference>
<name>A0AA49JG06_9BACT</name>
<evidence type="ECO:0000313" key="2">
    <source>
        <dbReference type="EMBL" id="WKN39206.1"/>
    </source>
</evidence>
<dbReference type="PANTHER" id="PTHR43581">
    <property type="entry name" value="ATP/GTP PHOSPHATASE"/>
    <property type="match status" value="1"/>
</dbReference>
<dbReference type="Pfam" id="PF13175">
    <property type="entry name" value="AAA_15"/>
    <property type="match status" value="1"/>
</dbReference>
<evidence type="ECO:0000259" key="1">
    <source>
        <dbReference type="Pfam" id="PF13175"/>
    </source>
</evidence>
<reference evidence="2" key="1">
    <citation type="journal article" date="2023" name="Comput. Struct. Biotechnol. J.">
        <title>Discovery of a novel marine Bacteroidetes with a rich repertoire of carbohydrate-active enzymes.</title>
        <authorList>
            <person name="Chen B."/>
            <person name="Liu G."/>
            <person name="Chen Q."/>
            <person name="Wang H."/>
            <person name="Liu L."/>
            <person name="Tang K."/>
        </authorList>
    </citation>
    <scope>NUCLEOTIDE SEQUENCE</scope>
    <source>
        <strain evidence="2">TK19036</strain>
    </source>
</reference>
<accession>A0AA49JG06</accession>
<dbReference type="PANTHER" id="PTHR43581:SF4">
    <property type="entry name" value="ATP_GTP PHOSPHATASE"/>
    <property type="match status" value="1"/>
</dbReference>
<proteinExistence type="predicted"/>
<dbReference type="GO" id="GO:0006302">
    <property type="term" value="P:double-strand break repair"/>
    <property type="evidence" value="ECO:0007669"/>
    <property type="project" value="InterPro"/>
</dbReference>
<sequence length="540" mass="63656">MHITHLQLANFKRFTDLTIDLSRLPMPPKLVLLIGANGSGKSSVFDAFEAIANTIKRGTPGGASAFDTYYEKFLNDQFYINIIFDSGKSFYRKRDEFDTVKKDLPFNTFYGRSSLRQIPKLTKKSTENFNLAADSDRPRQYIERDNRFENDIEILTQKILEEVFNGSDFDSKKLKERYLEPINQSLFRIFGGLEAPLLELVSLKPPLGGNVADVRFRKGVSEIHYDLLSSGEKEVINILLNLFVRRDTYNNTIYFIDELDLHLNTKLQYALLKEITENWIPDNCQLWTASHSFGFIEYARDIENSAIIDFDSLDFDEKHVLLPESKTSLDIFDVAVPKDTIFKLFDDKQIVLCENKNDKFYNLLDLEDKLFVGVNDKNSVFMSIRNDSRYHGLMDRDFMTDGEIERAEKKYPNLHILRYYCFENYLYHPKNLYELIPDFDIEAYQQEILRQKQDKERKIIYGIKQARDSFKVLNEHEKIRERKDDLIIDHLSSNDFEEFYKFFSMKEKSFNREYIASYNLKKEDLVSTDWFKEQISQLFS</sequence>
<dbReference type="InterPro" id="IPR051396">
    <property type="entry name" value="Bact_Antivir_Def_Nuclease"/>
</dbReference>
<protein>
    <submittedName>
        <fullName evidence="2">AAA family ATPase</fullName>
    </submittedName>
</protein>
<dbReference type="AlphaFoldDB" id="A0AA49JG06"/>
<organism evidence="2">
    <name type="scientific">Roseihalotalea indica</name>
    <dbReference type="NCBI Taxonomy" id="2867963"/>
    <lineage>
        <taxon>Bacteria</taxon>
        <taxon>Pseudomonadati</taxon>
        <taxon>Bacteroidota</taxon>
        <taxon>Cytophagia</taxon>
        <taxon>Cytophagales</taxon>
        <taxon>Catalimonadaceae</taxon>
        <taxon>Roseihalotalea</taxon>
    </lineage>
</organism>
<gene>
    <name evidence="2" type="ORF">K4G66_10905</name>
</gene>
<dbReference type="InterPro" id="IPR041685">
    <property type="entry name" value="AAA_GajA/Old/RecF-like"/>
</dbReference>
<dbReference type="Gene3D" id="3.40.50.300">
    <property type="entry name" value="P-loop containing nucleotide triphosphate hydrolases"/>
    <property type="match status" value="1"/>
</dbReference>
<dbReference type="GO" id="GO:0016887">
    <property type="term" value="F:ATP hydrolysis activity"/>
    <property type="evidence" value="ECO:0007669"/>
    <property type="project" value="InterPro"/>
</dbReference>
<dbReference type="SUPFAM" id="SSF52540">
    <property type="entry name" value="P-loop containing nucleoside triphosphate hydrolases"/>
    <property type="match status" value="1"/>
</dbReference>